<dbReference type="EMBL" id="CP126219">
    <property type="protein sequence ID" value="WIA20576.1"/>
    <property type="molecule type" value="Genomic_DNA"/>
</dbReference>
<feature type="transmembrane region" description="Helical" evidence="3">
    <location>
        <begin position="20"/>
        <end position="44"/>
    </location>
</feature>
<organism evidence="4 5">
    <name type="scientific">Tetradesmus obliquus</name>
    <name type="common">Green alga</name>
    <name type="synonym">Acutodesmus obliquus</name>
    <dbReference type="NCBI Taxonomy" id="3088"/>
    <lineage>
        <taxon>Eukaryota</taxon>
        <taxon>Viridiplantae</taxon>
        <taxon>Chlorophyta</taxon>
        <taxon>core chlorophytes</taxon>
        <taxon>Chlorophyceae</taxon>
        <taxon>CS clade</taxon>
        <taxon>Sphaeropleales</taxon>
        <taxon>Scenedesmaceae</taxon>
        <taxon>Tetradesmus</taxon>
    </lineage>
</organism>
<evidence type="ECO:0000256" key="1">
    <source>
        <dbReference type="ARBA" id="ARBA00023002"/>
    </source>
</evidence>
<protein>
    <recommendedName>
        <fullName evidence="6">CSC1/OSCA1-like 7TM region domain-containing protein</fullName>
    </recommendedName>
</protein>
<sequence length="494" mass="51835">MERPLSICRHQPTNSACTSLFSNLLFLFLAPFLLAASSLAILVLQPLCGKAVQAAHFSSYSRLAATLLPPRRFWQQALGGLTLLDLAVLMFLAGMNASWMSGIVMGNAKKIAAKAAQRGLAQPTMLMVVKMLAKSCGSLIAPNLVLLLYPVTRGSVVLQALRLPYPEAIRYHRWLGHIVCLLLLLHGKQQQKGSLDGAIIVAGGISIAPAFTVLQELAAVAAAANCSSSQLPVLLLWSFRQRHELELLCPPLLALAGALRLSLTTRLFYTGLELCNPQEQQPLLLLKPTAGLMPPAAAAAAAKAAADADADAGHHHQTDQAIMRVITDPHTAAGEGGCGHSSSSRASSECGRGSVDTAGKPGLLVSPVAAGVSTGSFSGQAWLQLLLLVAGYAGALCAIFLAYFAILGHSGEPLPTAQAGPLIVALLAGCIVLPGLAILAFSKLVKSWFMRRLSASAYISRQGSPDIIAPLVADAQVMCGGLKGVHYVQKTYQL</sequence>
<feature type="region of interest" description="Disordered" evidence="2">
    <location>
        <begin position="333"/>
        <end position="354"/>
    </location>
</feature>
<keyword evidence="5" id="KW-1185">Reference proteome</keyword>
<dbReference type="InterPro" id="IPR039261">
    <property type="entry name" value="FNR_nucleotide-bd"/>
</dbReference>
<proteinExistence type="predicted"/>
<feature type="transmembrane region" description="Helical" evidence="3">
    <location>
        <begin position="385"/>
        <end position="407"/>
    </location>
</feature>
<dbReference type="PANTHER" id="PTHR11972:SF69">
    <property type="entry name" value="FERRIC REDUCTION OXIDASE 6-RELATED"/>
    <property type="match status" value="1"/>
</dbReference>
<dbReference type="Gene3D" id="3.40.50.80">
    <property type="entry name" value="Nucleotide-binding domain of ferredoxin-NADP reductase (FNR) module"/>
    <property type="match status" value="1"/>
</dbReference>
<keyword evidence="3" id="KW-0812">Transmembrane</keyword>
<feature type="compositionally biased region" description="Low complexity" evidence="2">
    <location>
        <begin position="340"/>
        <end position="354"/>
    </location>
</feature>
<keyword evidence="1" id="KW-0560">Oxidoreductase</keyword>
<reference evidence="4 5" key="1">
    <citation type="submission" date="2023-05" db="EMBL/GenBank/DDBJ databases">
        <title>A 100% complete, gapless, phased diploid assembly of the Scenedesmus obliquus UTEX 3031 genome.</title>
        <authorList>
            <person name="Biondi T.C."/>
            <person name="Hanschen E.R."/>
            <person name="Kwon T."/>
            <person name="Eng W."/>
            <person name="Kruse C.P.S."/>
            <person name="Koehler S.I."/>
            <person name="Kunde Y."/>
            <person name="Gleasner C.D."/>
            <person name="You Mak K.T."/>
            <person name="Polle J."/>
            <person name="Hovde B.T."/>
            <person name="Starkenburg S.R."/>
        </authorList>
    </citation>
    <scope>NUCLEOTIDE SEQUENCE [LARGE SCALE GENOMIC DNA]</scope>
    <source>
        <strain evidence="4 5">DOE0152z</strain>
    </source>
</reference>
<evidence type="ECO:0000256" key="3">
    <source>
        <dbReference type="SAM" id="Phobius"/>
    </source>
</evidence>
<evidence type="ECO:0000256" key="2">
    <source>
        <dbReference type="SAM" id="MobiDB-lite"/>
    </source>
</evidence>
<accession>A0ABY8UGG9</accession>
<feature type="transmembrane region" description="Helical" evidence="3">
    <location>
        <begin position="419"/>
        <end position="442"/>
    </location>
</feature>
<dbReference type="PANTHER" id="PTHR11972">
    <property type="entry name" value="NADPH OXIDASE"/>
    <property type="match status" value="1"/>
</dbReference>
<keyword evidence="3" id="KW-0472">Membrane</keyword>
<dbReference type="InterPro" id="IPR050369">
    <property type="entry name" value="RBOH/FRE"/>
</dbReference>
<keyword evidence="3" id="KW-1133">Transmembrane helix</keyword>
<evidence type="ECO:0008006" key="6">
    <source>
        <dbReference type="Google" id="ProtNLM"/>
    </source>
</evidence>
<gene>
    <name evidence="4" type="ORF">OEZ85_004965</name>
</gene>
<dbReference type="Proteomes" id="UP001244341">
    <property type="component" value="Chromosome 12b"/>
</dbReference>
<evidence type="ECO:0000313" key="5">
    <source>
        <dbReference type="Proteomes" id="UP001244341"/>
    </source>
</evidence>
<name>A0ABY8UGG9_TETOB</name>
<evidence type="ECO:0000313" key="4">
    <source>
        <dbReference type="EMBL" id="WIA20576.1"/>
    </source>
</evidence>